<evidence type="ECO:0000313" key="4">
    <source>
        <dbReference type="EMBL" id="CDL96728.1"/>
    </source>
</evidence>
<protein>
    <submittedName>
        <fullName evidence="4">Uncharacterized protein</fullName>
    </submittedName>
</protein>
<dbReference type="PANTHER" id="PTHR47331:SF1">
    <property type="entry name" value="GAG-LIKE PROTEIN"/>
    <property type="match status" value="1"/>
</dbReference>
<feature type="compositionally biased region" description="Polar residues" evidence="1">
    <location>
        <begin position="159"/>
        <end position="174"/>
    </location>
</feature>
<dbReference type="Pfam" id="PF00078">
    <property type="entry name" value="RVT_1"/>
    <property type="match status" value="1"/>
</dbReference>
<reference evidence="4" key="2">
    <citation type="submission" date="2013-05" db="EMBL/GenBank/DDBJ databases">
        <title>The genome and transcriptome of Haemonchus contortus: a key model parasite for drug and vaccine discovery.</title>
        <authorList>
            <person name="Laing R."/>
            <person name="Kikuchi T."/>
            <person name="Martinelli A."/>
            <person name="Tsai I.J."/>
            <person name="Beech R.N."/>
            <person name="Redman E."/>
            <person name="Holroyd N."/>
            <person name="Bartley D.J."/>
            <person name="Beasley H."/>
            <person name="Britton C."/>
            <person name="Curran D."/>
            <person name="Devaney E."/>
            <person name="Gilabert A."/>
            <person name="Jackson F."/>
            <person name="Hunt M."/>
            <person name="Johnston S."/>
            <person name="Kryukov I."/>
            <person name="Li K."/>
            <person name="Morrison A.A."/>
            <person name="Reid A.J."/>
            <person name="Sargison N."/>
            <person name="Saunders G."/>
            <person name="Wasmuth J.D."/>
            <person name="Wolstenholme A."/>
            <person name="Berriman M."/>
            <person name="Gilleard J.S."/>
            <person name="Cotton J.A."/>
        </authorList>
    </citation>
    <scope>NUCLEOTIDE SEQUENCE [LARGE SCALE GENOMIC DNA]</scope>
    <source>
        <strain evidence="4">ISE/inbred ISE</strain>
    </source>
</reference>
<organism evidence="4">
    <name type="scientific">Haemonchus contortus</name>
    <name type="common">Barber pole worm</name>
    <dbReference type="NCBI Taxonomy" id="6289"/>
    <lineage>
        <taxon>Eukaryota</taxon>
        <taxon>Metazoa</taxon>
        <taxon>Ecdysozoa</taxon>
        <taxon>Nematoda</taxon>
        <taxon>Chromadorea</taxon>
        <taxon>Rhabditida</taxon>
        <taxon>Rhabditina</taxon>
        <taxon>Rhabditomorpha</taxon>
        <taxon>Strongyloidea</taxon>
        <taxon>Trichostrongylidae</taxon>
        <taxon>Haemonchus</taxon>
    </lineage>
</organism>
<comment type="caution">
    <text evidence="4">The sequence shown here is derived from an EMBL/GenBank/DDBJ whole genome shotgun (WGS) entry which is preliminary data.</text>
</comment>
<sequence>MLDTGADRSFITDDLADRLQLKVVNATRLEINTFGSRKPMKKTYTNTVLRMWDMEGTEHEFTVTCIDTITTPLKRSSLSTEDKKFLTENNIHVSIDPSIKKLQPAVLLGCADLFSVLDVGLKAEYTLPSGLKLIPSRLGYLITGRNSAQVTNHEKPPVQTVQRTNTQEELPSQEETQQSWEQFCEFERNGTHEFTGPASEERRLTNAAIWKRFQESIEKREDGYYVRLPWKSNSKQLPNNKQLAYRRLKANLIHLSKNSTILQQYHDTILDQLERGIIEEVSDDQPSGEEIVHYLAHHAVITPQKETTKLRIVFDASAHLKNCPSLNDVLNQGPVILPKLCDILLRFRIGDTAIISDVEKAFLQVRLHPSDRNATRFMWVRDIRKPLTKENSVTYRFTRVTFGLNCSPFLLAGTINHHLRTMVQDIQLAKEIEDNIYVDNLILTTSSTSEALKIYRDTKKIFNALNMNLRQFQSNSSDLKTQITPTDLCQSEETKVLGITWNTIGDYITLSCKYPEKEIITKRAVSEQVAAIYDPLGWLTPLTLAGKIFLQELWKFDYQWDSTLSKEHQLQWNGITKSIGNFCHMIPRKVAQIGTTSNLILFSDASVQAMATCAYIVSDNEANLLAAKAKLPSIKERTTIPKLELNALTMATRLAHNIFSAICQRTRIQSVILLSDSEIALKWLASYSNEKKVGILVKNRVEEIRRIVSNIPVPVHFGYVKTTDNPADCATRGIDKNSFFDRIWWNGPDFITKPPGKWPETCRLLVLPTNGDEQTNYMLPTTSTPQGIPKEILDWERHNTTSSIQTTSAYVLRFIKSIISKMPSELQSRITNTIPELLQMTKEQYVTAVERRLSLQVIIRNHQLVHLQGSKLNSLKQLKPQKDKYGILRCRGRMELADLPFEARQPILIAAKTKLAEIVVLDVHSPLPCTTAHTMAKVRNCKWIPKLRQLIQRVIRKRFLVRR</sequence>
<feature type="domain" description="DUF1758" evidence="3">
    <location>
        <begin position="2"/>
        <end position="147"/>
    </location>
</feature>
<dbReference type="InterPro" id="IPR000477">
    <property type="entry name" value="RT_dom"/>
</dbReference>
<dbReference type="SUPFAM" id="SSF56672">
    <property type="entry name" value="DNA/RNA polymerases"/>
    <property type="match status" value="1"/>
</dbReference>
<proteinExistence type="predicted"/>
<evidence type="ECO:0000259" key="2">
    <source>
        <dbReference type="Pfam" id="PF00078"/>
    </source>
</evidence>
<accession>W6NHE0</accession>
<evidence type="ECO:0000256" key="1">
    <source>
        <dbReference type="SAM" id="MobiDB-lite"/>
    </source>
</evidence>
<gene>
    <name evidence="4" type="ORF">HCOI_01947600</name>
</gene>
<dbReference type="InterPro" id="IPR008737">
    <property type="entry name" value="DUF1758"/>
</dbReference>
<dbReference type="CDD" id="cd01644">
    <property type="entry name" value="RT_pepA17"/>
    <property type="match status" value="1"/>
</dbReference>
<name>W6NHE0_HAECO</name>
<reference evidence="4" key="1">
    <citation type="submission" date="2013-03" db="EMBL/GenBank/DDBJ databases">
        <authorList>
            <person name="Aslett M."/>
        </authorList>
    </citation>
    <scope>NUCLEOTIDE SEQUENCE [LARGE SCALE GENOMIC DNA]</scope>
    <source>
        <strain evidence="4">ISE/inbred ISE</strain>
    </source>
</reference>
<dbReference type="AlphaFoldDB" id="W6NHE0"/>
<dbReference type="Gene3D" id="3.30.70.270">
    <property type="match status" value="1"/>
</dbReference>
<dbReference type="EMBL" id="CAVP010061330">
    <property type="protein sequence ID" value="CDL96728.1"/>
    <property type="molecule type" value="Genomic_DNA"/>
</dbReference>
<dbReference type="InterPro" id="IPR043128">
    <property type="entry name" value="Rev_trsase/Diguanyl_cyclase"/>
</dbReference>
<dbReference type="Pfam" id="PF05585">
    <property type="entry name" value="DUF1758"/>
    <property type="match status" value="1"/>
</dbReference>
<dbReference type="Pfam" id="PF05380">
    <property type="entry name" value="Peptidase_A17"/>
    <property type="match status" value="1"/>
</dbReference>
<dbReference type="InterPro" id="IPR043502">
    <property type="entry name" value="DNA/RNA_pol_sf"/>
</dbReference>
<dbReference type="PANTHER" id="PTHR47331">
    <property type="entry name" value="PHD-TYPE DOMAIN-CONTAINING PROTEIN"/>
    <property type="match status" value="1"/>
</dbReference>
<feature type="domain" description="Reverse transcriptase" evidence="2">
    <location>
        <begin position="353"/>
        <end position="500"/>
    </location>
</feature>
<evidence type="ECO:0000259" key="3">
    <source>
        <dbReference type="Pfam" id="PF05585"/>
    </source>
</evidence>
<feature type="region of interest" description="Disordered" evidence="1">
    <location>
        <begin position="149"/>
        <end position="174"/>
    </location>
</feature>
<dbReference type="Gene3D" id="3.10.10.10">
    <property type="entry name" value="HIV Type 1 Reverse Transcriptase, subunit A, domain 1"/>
    <property type="match status" value="1"/>
</dbReference>
<dbReference type="InterPro" id="IPR008042">
    <property type="entry name" value="Retrotrans_Pao"/>
</dbReference>